<dbReference type="SUPFAM" id="SSF53448">
    <property type="entry name" value="Nucleotide-diphospho-sugar transferases"/>
    <property type="match status" value="1"/>
</dbReference>
<evidence type="ECO:0000259" key="4">
    <source>
        <dbReference type="Pfam" id="PF00535"/>
    </source>
</evidence>
<organism evidence="5 6">
    <name type="scientific">Alicyclobacillus fastidiosus</name>
    <dbReference type="NCBI Taxonomy" id="392011"/>
    <lineage>
        <taxon>Bacteria</taxon>
        <taxon>Bacillati</taxon>
        <taxon>Bacillota</taxon>
        <taxon>Bacilli</taxon>
        <taxon>Bacillales</taxon>
        <taxon>Alicyclobacillaceae</taxon>
        <taxon>Alicyclobacillus</taxon>
    </lineage>
</organism>
<geneLocation type="plasmid" evidence="5 6">
    <name>unnamed2</name>
</geneLocation>
<sequence>MLYQRIPGLVSVVITNHNRAPFLEDCLNSLLKQTYQEWEIILIDDASTDDSVKCIENWLTANRKLFPRQNTFLTLQLPRNVGFAGAMNVGLFLAKGEFIAVQDSDDLSHHERFEKQIAYLTNNPDTDLIGTNYVAFENNRLDQIIGSGKGWIRYGDNIPKMYAKGGHCICHGTILFRGSLFDRIGGHTRRVSGAEDYEFIVKCINSKSKIENLPDPLYYYRNHPQQRSRRYFSLEWNEESDE</sequence>
<dbReference type="PANTHER" id="PTHR43685">
    <property type="entry name" value="GLYCOSYLTRANSFERASE"/>
    <property type="match status" value="1"/>
</dbReference>
<evidence type="ECO:0000256" key="1">
    <source>
        <dbReference type="ARBA" id="ARBA00006739"/>
    </source>
</evidence>
<evidence type="ECO:0000313" key="5">
    <source>
        <dbReference type="EMBL" id="WAH45025.1"/>
    </source>
</evidence>
<comment type="similarity">
    <text evidence="1">Belongs to the glycosyltransferase 2 family.</text>
</comment>
<keyword evidence="3" id="KW-0808">Transferase</keyword>
<dbReference type="EMBL" id="CP104069">
    <property type="protein sequence ID" value="WAH45025.1"/>
    <property type="molecule type" value="Genomic_DNA"/>
</dbReference>
<dbReference type="PANTHER" id="PTHR43685:SF5">
    <property type="entry name" value="GLYCOSYLTRANSFERASE EPSE-RELATED"/>
    <property type="match status" value="1"/>
</dbReference>
<dbReference type="RefSeq" id="WP_268008895.1">
    <property type="nucleotide sequence ID" value="NZ_BSUT01000006.1"/>
</dbReference>
<dbReference type="InterPro" id="IPR001173">
    <property type="entry name" value="Glyco_trans_2-like"/>
</dbReference>
<dbReference type="InterPro" id="IPR050834">
    <property type="entry name" value="Glycosyltransf_2"/>
</dbReference>
<evidence type="ECO:0000256" key="2">
    <source>
        <dbReference type="ARBA" id="ARBA00022676"/>
    </source>
</evidence>
<name>A0ABY6ZQA0_9BACL</name>
<keyword evidence="5" id="KW-0614">Plasmid</keyword>
<protein>
    <submittedName>
        <fullName evidence="5">Glycosyltransferase</fullName>
    </submittedName>
</protein>
<feature type="domain" description="Glycosyltransferase 2-like" evidence="4">
    <location>
        <begin position="11"/>
        <end position="184"/>
    </location>
</feature>
<evidence type="ECO:0000313" key="6">
    <source>
        <dbReference type="Proteomes" id="UP001164761"/>
    </source>
</evidence>
<keyword evidence="2" id="KW-0328">Glycosyltransferase</keyword>
<accession>A0ABY6ZQA0</accession>
<dbReference type="Pfam" id="PF00535">
    <property type="entry name" value="Glycos_transf_2"/>
    <property type="match status" value="1"/>
</dbReference>
<dbReference type="InterPro" id="IPR029044">
    <property type="entry name" value="Nucleotide-diphossugar_trans"/>
</dbReference>
<keyword evidence="6" id="KW-1185">Reference proteome</keyword>
<evidence type="ECO:0000256" key="3">
    <source>
        <dbReference type="ARBA" id="ARBA00022679"/>
    </source>
</evidence>
<dbReference type="Proteomes" id="UP001164761">
    <property type="component" value="Plasmid unnamed2"/>
</dbReference>
<dbReference type="Gene3D" id="3.90.550.10">
    <property type="entry name" value="Spore Coat Polysaccharide Biosynthesis Protein SpsA, Chain A"/>
    <property type="match status" value="1"/>
</dbReference>
<proteinExistence type="inferred from homology"/>
<gene>
    <name evidence="5" type="ORF">NZD89_29010</name>
</gene>
<reference evidence="5" key="1">
    <citation type="submission" date="2022-08" db="EMBL/GenBank/DDBJ databases">
        <title>Alicyclobacillus fastidiosus DSM 17978, complete genome.</title>
        <authorList>
            <person name="Wang Q."/>
            <person name="Cai R."/>
            <person name="Wang Z."/>
        </authorList>
    </citation>
    <scope>NUCLEOTIDE SEQUENCE</scope>
    <source>
        <strain evidence="5">DSM 17978</strain>
        <plasmid evidence="5">unnamed2</plasmid>
    </source>
</reference>